<keyword evidence="3" id="KW-0472">Membrane</keyword>
<dbReference type="Proteomes" id="UP001165085">
    <property type="component" value="Unassembled WGS sequence"/>
</dbReference>
<dbReference type="CDD" id="cd00201">
    <property type="entry name" value="WW"/>
    <property type="match status" value="2"/>
</dbReference>
<proteinExistence type="predicted"/>
<keyword evidence="6" id="KW-1185">Reference proteome</keyword>
<dbReference type="CDD" id="cd00185">
    <property type="entry name" value="TNFRSF"/>
    <property type="match status" value="1"/>
</dbReference>
<dbReference type="EMBL" id="BRXY01000167">
    <property type="protein sequence ID" value="GMH73358.1"/>
    <property type="molecule type" value="Genomic_DNA"/>
</dbReference>
<dbReference type="SUPFAM" id="SSF57184">
    <property type="entry name" value="Growth factor receptor domain"/>
    <property type="match status" value="2"/>
</dbReference>
<feature type="transmembrane region" description="Helical" evidence="3">
    <location>
        <begin position="653"/>
        <end position="672"/>
    </location>
</feature>
<feature type="transmembrane region" description="Helical" evidence="3">
    <location>
        <begin position="746"/>
        <end position="768"/>
    </location>
</feature>
<dbReference type="AlphaFoldDB" id="A0A9W7AQP1"/>
<dbReference type="Gene3D" id="2.10.50.10">
    <property type="entry name" value="Tumor Necrosis Factor Receptor, subunit A, domain 2"/>
    <property type="match status" value="2"/>
</dbReference>
<feature type="compositionally biased region" description="Basic and acidic residues" evidence="2">
    <location>
        <begin position="1014"/>
        <end position="1023"/>
    </location>
</feature>
<dbReference type="Pfam" id="PF07699">
    <property type="entry name" value="Ephrin_rec_like"/>
    <property type="match status" value="1"/>
</dbReference>
<evidence type="ECO:0000313" key="6">
    <source>
        <dbReference type="Proteomes" id="UP001165085"/>
    </source>
</evidence>
<dbReference type="SMART" id="SM01411">
    <property type="entry name" value="Ephrin_rec_like"/>
    <property type="match status" value="5"/>
</dbReference>
<feature type="transmembrane region" description="Helical" evidence="3">
    <location>
        <begin position="423"/>
        <end position="443"/>
    </location>
</feature>
<dbReference type="PROSITE" id="PS50020">
    <property type="entry name" value="WW_DOMAIN_2"/>
    <property type="match status" value="2"/>
</dbReference>
<evidence type="ECO:0000256" key="3">
    <source>
        <dbReference type="SAM" id="Phobius"/>
    </source>
</evidence>
<dbReference type="PANTHER" id="PTHR11319:SF35">
    <property type="entry name" value="OUTER MEMBRANE PROTEIN PMPC-RELATED"/>
    <property type="match status" value="1"/>
</dbReference>
<feature type="region of interest" description="Disordered" evidence="2">
    <location>
        <begin position="993"/>
        <end position="1110"/>
    </location>
</feature>
<evidence type="ECO:0000256" key="2">
    <source>
        <dbReference type="SAM" id="MobiDB-lite"/>
    </source>
</evidence>
<organism evidence="5 6">
    <name type="scientific">Triparma strigata</name>
    <dbReference type="NCBI Taxonomy" id="1606541"/>
    <lineage>
        <taxon>Eukaryota</taxon>
        <taxon>Sar</taxon>
        <taxon>Stramenopiles</taxon>
        <taxon>Ochrophyta</taxon>
        <taxon>Bolidophyceae</taxon>
        <taxon>Parmales</taxon>
        <taxon>Triparmaceae</taxon>
        <taxon>Triparma</taxon>
    </lineage>
</organism>
<dbReference type="SMART" id="SM00456">
    <property type="entry name" value="WW"/>
    <property type="match status" value="2"/>
</dbReference>
<comment type="caution">
    <text evidence="5">The sequence shown here is derived from an EMBL/GenBank/DDBJ whole genome shotgun (WGS) entry which is preliminary data.</text>
</comment>
<keyword evidence="3" id="KW-0812">Transmembrane</keyword>
<evidence type="ECO:0000259" key="4">
    <source>
        <dbReference type="PROSITE" id="PS50020"/>
    </source>
</evidence>
<gene>
    <name evidence="5" type="ORF">TrST_g2402</name>
</gene>
<feature type="compositionally biased region" description="Pro residues" evidence="2">
    <location>
        <begin position="1086"/>
        <end position="1103"/>
    </location>
</feature>
<feature type="compositionally biased region" description="Basic and acidic residues" evidence="2">
    <location>
        <begin position="899"/>
        <end position="910"/>
    </location>
</feature>
<dbReference type="OrthoDB" id="5950997at2759"/>
<feature type="transmembrane region" description="Helical" evidence="3">
    <location>
        <begin position="565"/>
        <end position="586"/>
    </location>
</feature>
<dbReference type="PROSITE" id="PS01159">
    <property type="entry name" value="WW_DOMAIN_1"/>
    <property type="match status" value="1"/>
</dbReference>
<sequence>MCELGSASSGAQDECTSCDGNGQYADELGLTACKAAPAGKKPTSDHQGVENCELGSASSGAQDECTPCDGNGQYADELGLTACKAAPAGKKPTSDRQGVENCELGSASSGAQDECTSCDGNGQYADELGLTACKAAPAGKKPTSDRQGVENCPSGKYSTGGEDECSECGSGETSDAGAAGCRTCATCGTGKYKISDCSLGSETQCELCPAGTYTATGGVDLEACKTCDDGFYSSDPGSATCFTCAPGKFTNDYQTDCLLCPSGKISGVASSECTVCEIGKFAENEGSVECNFCNTDEVVKGSITAESGTTSKSGCICPTGKYLNNETSTCDTVPEGVKETVEGMNVTTMNLEMGFWRTASDSSDILMCLAEDHCLGGSDPEDQCKEGHTGPLCAVCDKGFASTGSGLTLKCNVCEGGDATLTIAIYLGLFITTVCLAVGLACCCRGRKPDQDEDEDDDDDDDINLTSADSLAAGNRSNRGLSSARAERAVKKVNSFMSAIAEVQPFIKIMFSYYQIVGGMSWGFDLNFPPIITSFLSFTSSIVNLDFLNLMPLGCITTSDFHRTLVVMTLGPFTLGFLNLLLYKAFKTCGKKQRANETFGWFLFMTFLILPSVSTKIFSTFACRDFDGDYGSFLKVDYSINCDSAEHKKYVTYAWFCCAVFPIGVPLMYFFLLRQVKTLLDPGQKQLCFSKGEEEGLKAALEERERLEQENEDLASLSFLYSAYEPKCWYFEIVETMRKLILTGGLIFLGPGTSEQIAISMIICLGAIRIFSGFRPFVKQSHDSFSEVSQWQVFFVMLAAMMIKTKLDAGETSSEQGLYDVILVGIQFMSPLLLVGILLKKGETAARGLARSVVGSAQGRETSAEGLGLELVERGEGGSNQAAVLGGDSWPEPSNPRNSKFEHFNPHRDMPTPAGKNKADNGRRPNSSFDAFKNPNLTLGGKGGSKKNSKTPALKGASKNRGLTAAQKGSQFKRISSVTSSFSGNEDVWIEHKSEEGGRKGETYYHQPSTGKTVWERPVEGETIKLANKKNISKEPPKRKSMFAIPKEHLEDAPIGPPKIPPPTAEDDDIGPPPFPPPTESDDDIGPPPFPPPSAESSPPQPKPVCQWTEEWDTEFGAIYYLNIDGETSTWDMPDDFWRDEER</sequence>
<dbReference type="InterPro" id="IPR009030">
    <property type="entry name" value="Growth_fac_rcpt_cys_sf"/>
</dbReference>
<dbReference type="Gene3D" id="2.20.70.10">
    <property type="match status" value="2"/>
</dbReference>
<accession>A0A9W7AQP1</accession>
<feature type="compositionally biased region" description="Pro residues" evidence="2">
    <location>
        <begin position="1055"/>
        <end position="1064"/>
    </location>
</feature>
<feature type="compositionally biased region" description="Basic and acidic residues" evidence="2">
    <location>
        <begin position="993"/>
        <end position="1003"/>
    </location>
</feature>
<evidence type="ECO:0000256" key="1">
    <source>
        <dbReference type="SAM" id="Coils"/>
    </source>
</evidence>
<dbReference type="InterPro" id="IPR011641">
    <property type="entry name" value="Tyr-kin_ephrin_A/B_rcpt-like"/>
</dbReference>
<keyword evidence="3" id="KW-1133">Transmembrane helix</keyword>
<feature type="region of interest" description="Disordered" evidence="2">
    <location>
        <begin position="880"/>
        <end position="970"/>
    </location>
</feature>
<reference evidence="6" key="1">
    <citation type="journal article" date="2023" name="Commun. Biol.">
        <title>Genome analysis of Parmales, the sister group of diatoms, reveals the evolutionary specialization of diatoms from phago-mixotrophs to photoautotrophs.</title>
        <authorList>
            <person name="Ban H."/>
            <person name="Sato S."/>
            <person name="Yoshikawa S."/>
            <person name="Yamada K."/>
            <person name="Nakamura Y."/>
            <person name="Ichinomiya M."/>
            <person name="Sato N."/>
            <person name="Blanc-Mathieu R."/>
            <person name="Endo H."/>
            <person name="Kuwata A."/>
            <person name="Ogata H."/>
        </authorList>
    </citation>
    <scope>NUCLEOTIDE SEQUENCE [LARGE SCALE GENOMIC DNA]</scope>
    <source>
        <strain evidence="6">NIES 3701</strain>
    </source>
</reference>
<feature type="domain" description="WW" evidence="4">
    <location>
        <begin position="983"/>
        <end position="1020"/>
    </location>
</feature>
<dbReference type="PANTHER" id="PTHR11319">
    <property type="entry name" value="G PROTEIN-COUPLED RECEPTOR-RELATED"/>
    <property type="match status" value="1"/>
</dbReference>
<feature type="region of interest" description="Disordered" evidence="2">
    <location>
        <begin position="86"/>
        <end position="113"/>
    </location>
</feature>
<feature type="transmembrane region" description="Helical" evidence="3">
    <location>
        <begin position="526"/>
        <end position="545"/>
    </location>
</feature>
<evidence type="ECO:0000313" key="5">
    <source>
        <dbReference type="EMBL" id="GMH73358.1"/>
    </source>
</evidence>
<protein>
    <recommendedName>
        <fullName evidence="4">WW domain-containing protein</fullName>
    </recommendedName>
</protein>
<feature type="transmembrane region" description="Helical" evidence="3">
    <location>
        <begin position="598"/>
        <end position="618"/>
    </location>
</feature>
<name>A0A9W7AQP1_9STRA</name>
<dbReference type="InterPro" id="IPR001202">
    <property type="entry name" value="WW_dom"/>
</dbReference>
<feature type="domain" description="WW" evidence="4">
    <location>
        <begin position="1108"/>
        <end position="1136"/>
    </location>
</feature>
<feature type="coiled-coil region" evidence="1">
    <location>
        <begin position="690"/>
        <end position="717"/>
    </location>
</feature>
<keyword evidence="1" id="KW-0175">Coiled coil</keyword>